<name>A0A1I0F8M5_9GAMM</name>
<reference evidence="2" key="1">
    <citation type="submission" date="2016-10" db="EMBL/GenBank/DDBJ databases">
        <authorList>
            <person name="Varghese N."/>
            <person name="Submissions S."/>
        </authorList>
    </citation>
    <scope>NUCLEOTIDE SEQUENCE [LARGE SCALE GENOMIC DNA]</scope>
    <source>
        <strain evidence="2">DSM 18579</strain>
    </source>
</reference>
<keyword evidence="2" id="KW-1185">Reference proteome</keyword>
<dbReference type="AlphaFoldDB" id="A0A1I0F8M5"/>
<dbReference type="EMBL" id="FOHV01000037">
    <property type="protein sequence ID" value="SET54142.1"/>
    <property type="molecule type" value="Genomic_DNA"/>
</dbReference>
<dbReference type="RefSeq" id="WP_093322112.1">
    <property type="nucleotide sequence ID" value="NZ_FOHV01000037.1"/>
</dbReference>
<sequence length="215" mass="23989">MNYNDIIILFFSILSSNTIEGTGNHVPHLNQLNPTSFFSKIITPTQNHTKQKYLSRPPQVYLGLDIPPKPLDKSELIPEFKRKSNSKFSMLGSDRSWDIQGSVNFLRRNAAPSSLGQCAKYIRLALANGGINIEAVPSAKFLGNSLLAVGFEEISASSTPIKGDIVVIQPYPGSIDGHSAMFDGEIWISDFKQQTLYPGVNYTIFTPPYRFYRKQ</sequence>
<evidence type="ECO:0008006" key="3">
    <source>
        <dbReference type="Google" id="ProtNLM"/>
    </source>
</evidence>
<dbReference type="Gene3D" id="3.90.1720.10">
    <property type="entry name" value="endopeptidase domain like (from Nostoc punctiforme)"/>
    <property type="match status" value="1"/>
</dbReference>
<dbReference type="Proteomes" id="UP000242642">
    <property type="component" value="Unassembled WGS sequence"/>
</dbReference>
<accession>A0A1I0F8M5</accession>
<gene>
    <name evidence="1" type="ORF">SAMN02583745_02673</name>
</gene>
<protein>
    <recommendedName>
        <fullName evidence="3">CHAP domain-containing protein</fullName>
    </recommendedName>
</protein>
<evidence type="ECO:0000313" key="2">
    <source>
        <dbReference type="Proteomes" id="UP000242642"/>
    </source>
</evidence>
<organism evidence="1 2">
    <name type="scientific">Thorsellia anophelis DSM 18579</name>
    <dbReference type="NCBI Taxonomy" id="1123402"/>
    <lineage>
        <taxon>Bacteria</taxon>
        <taxon>Pseudomonadati</taxon>
        <taxon>Pseudomonadota</taxon>
        <taxon>Gammaproteobacteria</taxon>
        <taxon>Enterobacterales</taxon>
        <taxon>Thorselliaceae</taxon>
        <taxon>Thorsellia</taxon>
    </lineage>
</organism>
<dbReference type="OrthoDB" id="6444570at2"/>
<proteinExistence type="predicted"/>
<evidence type="ECO:0000313" key="1">
    <source>
        <dbReference type="EMBL" id="SET54142.1"/>
    </source>
</evidence>